<dbReference type="Gene3D" id="2.40.50.100">
    <property type="match status" value="2"/>
</dbReference>
<dbReference type="NCBIfam" id="TIGR01730">
    <property type="entry name" value="RND_mfp"/>
    <property type="match status" value="1"/>
</dbReference>
<dbReference type="EMBL" id="CP036349">
    <property type="protein sequence ID" value="QDV72791.1"/>
    <property type="molecule type" value="Genomic_DNA"/>
</dbReference>
<dbReference type="Gene3D" id="1.10.287.470">
    <property type="entry name" value="Helix hairpin bin"/>
    <property type="match status" value="3"/>
</dbReference>
<dbReference type="SUPFAM" id="SSF111369">
    <property type="entry name" value="HlyD-like secretion proteins"/>
    <property type="match status" value="2"/>
</dbReference>
<dbReference type="GO" id="GO:1990281">
    <property type="term" value="C:efflux pump complex"/>
    <property type="evidence" value="ECO:0007669"/>
    <property type="project" value="TreeGrafter"/>
</dbReference>
<dbReference type="Pfam" id="PF25967">
    <property type="entry name" value="RND-MFP_C"/>
    <property type="match status" value="1"/>
</dbReference>
<feature type="coiled-coil region" evidence="2">
    <location>
        <begin position="110"/>
        <end position="163"/>
    </location>
</feature>
<dbReference type="Gene3D" id="2.40.420.20">
    <property type="match status" value="1"/>
</dbReference>
<proteinExistence type="inferred from homology"/>
<dbReference type="Gene3D" id="2.40.30.170">
    <property type="match status" value="1"/>
</dbReference>
<sequence length="463" mass="48828">MTNRWIATGIGVLVVVIAAGAATLATRNDRAAASESPSPSVTPVGAMRAELVDSYLRERVYTGTLVAKRRSTLSFERAGKVVELVVDEGDAVAKGQLLARLDTRRLDARRAKAEADLAQASAVLSELKAGPRPQTIAAARAEVENLAAQRDVAEKTMKRREQLVASSAVSREEYELAMYDYRAAAARTEVAQKNLDELEAGTRRERVDAQEAQVAALEASLADILHELDDSVLLAPYDGCIARRKIDEGTVIAAGAPVVELIETGALEAWVGVPPASARSFAVGDNTSLRIDGRDYAAVVQSVRPELDAQTRTQNVVLRIDDAAGPTSGGLVAGEVVRLGVAEPVAMSGYWVPTQALSPDRRGLWSVLVVEDGKAAQRAVEVIENAGDRSFVRGALQPGEAVIVEGAHRVVAGQRVAAEMNGVKSAKRSVEQSSASEKSPSLSGRPFLGYAGGGSAASIALPH</sequence>
<evidence type="ECO:0000256" key="1">
    <source>
        <dbReference type="ARBA" id="ARBA00009477"/>
    </source>
</evidence>
<protein>
    <submittedName>
        <fullName evidence="6">Multidrug resistance protein MdtN</fullName>
    </submittedName>
</protein>
<reference evidence="6 7" key="1">
    <citation type="submission" date="2019-02" db="EMBL/GenBank/DDBJ databases">
        <title>Deep-cultivation of Planctomycetes and their phenomic and genomic characterization uncovers novel biology.</title>
        <authorList>
            <person name="Wiegand S."/>
            <person name="Jogler M."/>
            <person name="Boedeker C."/>
            <person name="Pinto D."/>
            <person name="Vollmers J."/>
            <person name="Rivas-Marin E."/>
            <person name="Kohn T."/>
            <person name="Peeters S.H."/>
            <person name="Heuer A."/>
            <person name="Rast P."/>
            <person name="Oberbeckmann S."/>
            <person name="Bunk B."/>
            <person name="Jeske O."/>
            <person name="Meyerdierks A."/>
            <person name="Storesund J.E."/>
            <person name="Kallscheuer N."/>
            <person name="Luecker S."/>
            <person name="Lage O.M."/>
            <person name="Pohl T."/>
            <person name="Merkel B.J."/>
            <person name="Hornburger P."/>
            <person name="Mueller R.-W."/>
            <person name="Bruemmer F."/>
            <person name="Labrenz M."/>
            <person name="Spormann A.M."/>
            <person name="Op den Camp H."/>
            <person name="Overmann J."/>
            <person name="Amann R."/>
            <person name="Jetten M.S.M."/>
            <person name="Mascher T."/>
            <person name="Medema M.H."/>
            <person name="Devos D.P."/>
            <person name="Kaster A.-K."/>
            <person name="Ovreas L."/>
            <person name="Rohde M."/>
            <person name="Galperin M.Y."/>
            <person name="Jogler C."/>
        </authorList>
    </citation>
    <scope>NUCLEOTIDE SEQUENCE [LARGE SCALE GENOMIC DNA]</scope>
    <source>
        <strain evidence="6 7">Spa11</strain>
    </source>
</reference>
<dbReference type="InterPro" id="IPR059052">
    <property type="entry name" value="HH_YbhG-like"/>
</dbReference>
<evidence type="ECO:0000256" key="2">
    <source>
        <dbReference type="SAM" id="Coils"/>
    </source>
</evidence>
<dbReference type="KEGG" id="bmei:Spa11_09730"/>
<keyword evidence="2" id="KW-0175">Coiled coil</keyword>
<accession>A0A518K4S2</accession>
<evidence type="ECO:0000259" key="4">
    <source>
        <dbReference type="Pfam" id="PF25881"/>
    </source>
</evidence>
<dbReference type="Pfam" id="PF25881">
    <property type="entry name" value="HH_YBHG"/>
    <property type="match status" value="1"/>
</dbReference>
<dbReference type="GO" id="GO:0015562">
    <property type="term" value="F:efflux transmembrane transporter activity"/>
    <property type="evidence" value="ECO:0007669"/>
    <property type="project" value="TreeGrafter"/>
</dbReference>
<comment type="similarity">
    <text evidence="1">Belongs to the membrane fusion protein (MFP) (TC 8.A.1) family.</text>
</comment>
<dbReference type="PANTHER" id="PTHR30469">
    <property type="entry name" value="MULTIDRUG RESISTANCE PROTEIN MDTA"/>
    <property type="match status" value="1"/>
</dbReference>
<name>A0A518K4S2_9BACT</name>
<dbReference type="PANTHER" id="PTHR30469:SF11">
    <property type="entry name" value="BLL4320 PROTEIN"/>
    <property type="match status" value="1"/>
</dbReference>
<dbReference type="InterPro" id="IPR006143">
    <property type="entry name" value="RND_pump_MFP"/>
</dbReference>
<dbReference type="InterPro" id="IPR058627">
    <property type="entry name" value="MdtA-like_C"/>
</dbReference>
<feature type="compositionally biased region" description="Polar residues" evidence="3">
    <location>
        <begin position="431"/>
        <end position="442"/>
    </location>
</feature>
<dbReference type="AlphaFoldDB" id="A0A518K4S2"/>
<evidence type="ECO:0000313" key="7">
    <source>
        <dbReference type="Proteomes" id="UP000316426"/>
    </source>
</evidence>
<feature type="domain" description="Multidrug resistance protein MdtA-like C-terminal permuted SH3" evidence="5">
    <location>
        <begin position="352"/>
        <end position="409"/>
    </location>
</feature>
<keyword evidence="7" id="KW-1185">Reference proteome</keyword>
<feature type="domain" description="YbhG-like alpha-helical hairpin" evidence="4">
    <location>
        <begin position="104"/>
        <end position="230"/>
    </location>
</feature>
<feature type="region of interest" description="Disordered" evidence="3">
    <location>
        <begin position="422"/>
        <end position="446"/>
    </location>
</feature>
<evidence type="ECO:0000256" key="3">
    <source>
        <dbReference type="SAM" id="MobiDB-lite"/>
    </source>
</evidence>
<organism evidence="6 7">
    <name type="scientific">Botrimarina mediterranea</name>
    <dbReference type="NCBI Taxonomy" id="2528022"/>
    <lineage>
        <taxon>Bacteria</taxon>
        <taxon>Pseudomonadati</taxon>
        <taxon>Planctomycetota</taxon>
        <taxon>Planctomycetia</taxon>
        <taxon>Pirellulales</taxon>
        <taxon>Lacipirellulaceae</taxon>
        <taxon>Botrimarina</taxon>
    </lineage>
</organism>
<evidence type="ECO:0000313" key="6">
    <source>
        <dbReference type="EMBL" id="QDV72791.1"/>
    </source>
</evidence>
<evidence type="ECO:0000259" key="5">
    <source>
        <dbReference type="Pfam" id="PF25967"/>
    </source>
</evidence>
<dbReference type="Proteomes" id="UP000316426">
    <property type="component" value="Chromosome"/>
</dbReference>
<dbReference type="RefSeq" id="WP_145108658.1">
    <property type="nucleotide sequence ID" value="NZ_CP036349.1"/>
</dbReference>
<gene>
    <name evidence="6" type="primary">mdtN_1</name>
    <name evidence="6" type="ORF">Spa11_09730</name>
</gene>